<dbReference type="GO" id="GO:0004867">
    <property type="term" value="F:serine-type endopeptidase inhibitor activity"/>
    <property type="evidence" value="ECO:0007669"/>
    <property type="project" value="InterPro"/>
</dbReference>
<dbReference type="Gene3D" id="2.30.39.10">
    <property type="entry name" value="Alpha-1-antitrypsin, domain 1"/>
    <property type="match status" value="1"/>
</dbReference>
<dbReference type="OrthoDB" id="9764871at2"/>
<dbReference type="Proteomes" id="UP000199103">
    <property type="component" value="Chromosome I"/>
</dbReference>
<dbReference type="GO" id="GO:0005615">
    <property type="term" value="C:extracellular space"/>
    <property type="evidence" value="ECO:0007669"/>
    <property type="project" value="InterPro"/>
</dbReference>
<dbReference type="InterPro" id="IPR036186">
    <property type="entry name" value="Serpin_sf"/>
</dbReference>
<keyword evidence="4" id="KW-1185">Reference proteome</keyword>
<evidence type="ECO:0000256" key="1">
    <source>
        <dbReference type="RuleBase" id="RU000411"/>
    </source>
</evidence>
<dbReference type="InterPro" id="IPR042185">
    <property type="entry name" value="Serpin_sf_2"/>
</dbReference>
<dbReference type="RefSeq" id="WP_157683795.1">
    <property type="nucleotide sequence ID" value="NZ_LT629772.1"/>
</dbReference>
<dbReference type="PROSITE" id="PS00284">
    <property type="entry name" value="SERPIN"/>
    <property type="match status" value="1"/>
</dbReference>
<evidence type="ECO:0000313" key="3">
    <source>
        <dbReference type="EMBL" id="SDT41850.1"/>
    </source>
</evidence>
<dbReference type="Gene3D" id="3.30.497.10">
    <property type="entry name" value="Antithrombin, subunit I, domain 2"/>
    <property type="match status" value="1"/>
</dbReference>
<reference evidence="3 4" key="1">
    <citation type="submission" date="2016-10" db="EMBL/GenBank/DDBJ databases">
        <authorList>
            <person name="de Groot N.N."/>
        </authorList>
    </citation>
    <scope>NUCLEOTIDE SEQUENCE [LARGE SCALE GENOMIC DNA]</scope>
    <source>
        <strain evidence="3 4">DSM 21800</strain>
    </source>
</reference>
<dbReference type="InterPro" id="IPR023796">
    <property type="entry name" value="Serpin_dom"/>
</dbReference>
<feature type="domain" description="Serpin" evidence="2">
    <location>
        <begin position="18"/>
        <end position="377"/>
    </location>
</feature>
<dbReference type="AlphaFoldDB" id="A0A1H2A7B1"/>
<dbReference type="CDD" id="cd19590">
    <property type="entry name" value="serpin_thermopin-like"/>
    <property type="match status" value="1"/>
</dbReference>
<dbReference type="InterPro" id="IPR000215">
    <property type="entry name" value="Serpin_fam"/>
</dbReference>
<evidence type="ECO:0000313" key="4">
    <source>
        <dbReference type="Proteomes" id="UP000199103"/>
    </source>
</evidence>
<dbReference type="SMART" id="SM00093">
    <property type="entry name" value="SERPIN"/>
    <property type="match status" value="1"/>
</dbReference>
<accession>A0A1H2A7B1</accession>
<dbReference type="InterPro" id="IPR023795">
    <property type="entry name" value="Serpin_CS"/>
</dbReference>
<dbReference type="SUPFAM" id="SSF56574">
    <property type="entry name" value="Serpins"/>
    <property type="match status" value="1"/>
</dbReference>
<dbReference type="STRING" id="630515.SAMN04489812_5723"/>
<dbReference type="PANTHER" id="PTHR11461">
    <property type="entry name" value="SERINE PROTEASE INHIBITOR, SERPIN"/>
    <property type="match status" value="1"/>
</dbReference>
<name>A0A1H2A7B1_9ACTN</name>
<comment type="similarity">
    <text evidence="1">Belongs to the serpin family.</text>
</comment>
<evidence type="ECO:0000259" key="2">
    <source>
        <dbReference type="SMART" id="SM00093"/>
    </source>
</evidence>
<proteinExistence type="inferred from homology"/>
<protein>
    <submittedName>
        <fullName evidence="3">Serpin B</fullName>
    </submittedName>
</protein>
<organism evidence="3 4">
    <name type="scientific">Microlunatus soli</name>
    <dbReference type="NCBI Taxonomy" id="630515"/>
    <lineage>
        <taxon>Bacteria</taxon>
        <taxon>Bacillati</taxon>
        <taxon>Actinomycetota</taxon>
        <taxon>Actinomycetes</taxon>
        <taxon>Propionibacteriales</taxon>
        <taxon>Propionibacteriaceae</taxon>
        <taxon>Microlunatus</taxon>
    </lineage>
</organism>
<dbReference type="PANTHER" id="PTHR11461:SF211">
    <property type="entry name" value="GH10112P-RELATED"/>
    <property type="match status" value="1"/>
</dbReference>
<dbReference type="InterPro" id="IPR042178">
    <property type="entry name" value="Serpin_sf_1"/>
</dbReference>
<sequence length="380" mass="41130">MAEADRPIEFRALTDFSAALHRAVGDSADNVLTSPYSVAAALTMALCGARGRTADELCTLLGVPDPDAAVALLGAAERQLAPADSARNPIVALANALWVQDGFMIDKDYLRTLADDMSAEPRQADFGADPTGSAAAINSWVGERTRGKITELLDASMLDELTRLVLVNAAYFKGNWRQPFLGQTRPEPFTRSDGVVVEAPMMHQRFDPVGYRRTEDWQAIRLPFTGGMAMALLLPEPDRTLPRLVRSMDGELLAGLLDGFDNEPVELTLPRWRFRTRRELTPTLQGLGVTAAFDQGAADFGGIADGPLVISDVIHEAFVAVDEQGAEAAAATGVAVAARAAVIPREARTVIFDRPFLFVIFETARRIPLFIGQLQDPTVQ</sequence>
<dbReference type="Pfam" id="PF00079">
    <property type="entry name" value="Serpin"/>
    <property type="match status" value="1"/>
</dbReference>
<gene>
    <name evidence="3" type="ORF">SAMN04489812_5723</name>
</gene>
<dbReference type="EMBL" id="LT629772">
    <property type="protein sequence ID" value="SDT41850.1"/>
    <property type="molecule type" value="Genomic_DNA"/>
</dbReference>